<dbReference type="GeneID" id="8852583"/>
<keyword evidence="2" id="KW-1185">Reference proteome</keyword>
<evidence type="ECO:0000313" key="2">
    <source>
        <dbReference type="Proteomes" id="UP000006671"/>
    </source>
</evidence>
<dbReference type="KEGG" id="ngr:NAEGRDRAFT_62865"/>
<dbReference type="RefSeq" id="XP_002681728.1">
    <property type="nucleotide sequence ID" value="XM_002681682.1"/>
</dbReference>
<dbReference type="AlphaFoldDB" id="D2V236"/>
<reference evidence="1 2" key="1">
    <citation type="journal article" date="2010" name="Cell">
        <title>The genome of Naegleria gruberi illuminates early eukaryotic versatility.</title>
        <authorList>
            <person name="Fritz-Laylin L.K."/>
            <person name="Prochnik S.E."/>
            <person name="Ginger M.L."/>
            <person name="Dacks J.B."/>
            <person name="Carpenter M.L."/>
            <person name="Field M.C."/>
            <person name="Kuo A."/>
            <person name="Paredez A."/>
            <person name="Chapman J."/>
            <person name="Pham J."/>
            <person name="Shu S."/>
            <person name="Neupane R."/>
            <person name="Cipriano M."/>
            <person name="Mancuso J."/>
            <person name="Tu H."/>
            <person name="Salamov A."/>
            <person name="Lindquist E."/>
            <person name="Shapiro H."/>
            <person name="Lucas S."/>
            <person name="Grigoriev I.V."/>
            <person name="Cande W.Z."/>
            <person name="Fulton C."/>
            <person name="Rokhsar D.S."/>
            <person name="Dawson S.C."/>
        </authorList>
    </citation>
    <scope>NUCLEOTIDE SEQUENCE [LARGE SCALE GENOMIC DNA]</scope>
    <source>
        <strain evidence="1 2">NEG-M</strain>
    </source>
</reference>
<gene>
    <name evidence="1" type="ORF">NAEGRDRAFT_62865</name>
</gene>
<dbReference type="EMBL" id="GG738849">
    <property type="protein sequence ID" value="EFC48984.1"/>
    <property type="molecule type" value="Genomic_DNA"/>
</dbReference>
<organism evidence="2">
    <name type="scientific">Naegleria gruberi</name>
    <name type="common">Amoeba</name>
    <dbReference type="NCBI Taxonomy" id="5762"/>
    <lineage>
        <taxon>Eukaryota</taxon>
        <taxon>Discoba</taxon>
        <taxon>Heterolobosea</taxon>
        <taxon>Tetramitia</taxon>
        <taxon>Eutetramitia</taxon>
        <taxon>Vahlkampfiidae</taxon>
        <taxon>Naegleria</taxon>
    </lineage>
</organism>
<proteinExistence type="predicted"/>
<accession>D2V236</accession>
<dbReference type="Proteomes" id="UP000006671">
    <property type="component" value="Unassembled WGS sequence"/>
</dbReference>
<dbReference type="VEuPathDB" id="AmoebaDB:NAEGRDRAFT_62865"/>
<dbReference type="InParanoid" id="D2V236"/>
<sequence length="474" mass="55893">MLNPRKSKINKLIIDKCNAIEFKEKARVWDRTSAREIVKCFKSLTIIDTNDMVEFCKKCKINGLEKLHIIDQQNLTSVNPNNYSNLTDFGINKFSFYKNQRPLKKLFLNRIDELELFEESSSLCSSITVKYPPWTIRDTSNLKVSDLTILNEECSLSLDEIMRKISVFEHVVIPETFIRLNTGTLSEIANPKLRRITIMTTRQNRIIVKILRARLECMFPNACIFIKEMKEKIINEPSKQFGTFKWEDEKLGIIFERLLRRIDSVSNQCIYLREEASKTFIQQINESMKKLGQLFEDRNSTDRNVAKELMIFETETYILEGLKANIEFALQNVKHAIEIYQELIGKDETISRVISQYQETLNSSVSGQFLNQNLKLLEESFDTMKNHFEMKGFSHKLLFKNLWQADDVVEFYRDEDFDIEDEEELILDEEDNIIFDQEELSDFNDEEYKVVILFNFSFLCVLWCKNHSILNLKH</sequence>
<name>D2V236_NAEGR</name>
<protein>
    <submittedName>
        <fullName evidence="1">Predicted protein</fullName>
    </submittedName>
</protein>
<evidence type="ECO:0000313" key="1">
    <source>
        <dbReference type="EMBL" id="EFC48984.1"/>
    </source>
</evidence>